<name>A0A512BDU7_9BACT</name>
<proteinExistence type="inferred from homology"/>
<sequence length="239" mass="27710">MSFAIHQKKQTKVYLIGDSTMANKEVKAFPETGWGMPFAYFFDSTIEIDNRAKNGRSTKTFITENLWQPIVENLHEGDYVFIQFGHNDEVKEKVGSYTTPEEYKTNLIRFVTETRGKKALPILLTPVTRRRFDSTGHMEKTHPIYSELVKEVATAYKVPFIDMDTKSRELLQQFGPENSKWLFMQLEPGEHPNYPEGRNDNTHFNEFGARKMAQLLLKELRGLNLPLTDHIRPPLALKK</sequence>
<dbReference type="EMBL" id="BJYT01000009">
    <property type="protein sequence ID" value="GEO10148.1"/>
    <property type="molecule type" value="Genomic_DNA"/>
</dbReference>
<dbReference type="InterPro" id="IPR013830">
    <property type="entry name" value="SGNH_hydro"/>
</dbReference>
<evidence type="ECO:0000259" key="3">
    <source>
        <dbReference type="Pfam" id="PF13472"/>
    </source>
</evidence>
<keyword evidence="2" id="KW-0378">Hydrolase</keyword>
<keyword evidence="5" id="KW-1185">Reference proteome</keyword>
<feature type="domain" description="SGNH hydrolase-type esterase" evidence="3">
    <location>
        <begin position="15"/>
        <end position="193"/>
    </location>
</feature>
<dbReference type="AlphaFoldDB" id="A0A512BDU7"/>
<evidence type="ECO:0000313" key="5">
    <source>
        <dbReference type="Proteomes" id="UP000321513"/>
    </source>
</evidence>
<dbReference type="CDD" id="cd01821">
    <property type="entry name" value="Rhamnogalacturan_acetylesterase_like"/>
    <property type="match status" value="1"/>
</dbReference>
<dbReference type="Pfam" id="PF13472">
    <property type="entry name" value="Lipase_GDSL_2"/>
    <property type="match status" value="1"/>
</dbReference>
<accession>A0A512BDU7</accession>
<reference evidence="4 5" key="1">
    <citation type="submission" date="2019-07" db="EMBL/GenBank/DDBJ databases">
        <title>Whole genome shotgun sequence of Segetibacter aerophilus NBRC 106135.</title>
        <authorList>
            <person name="Hosoyama A."/>
            <person name="Uohara A."/>
            <person name="Ohji S."/>
            <person name="Ichikawa N."/>
        </authorList>
    </citation>
    <scope>NUCLEOTIDE SEQUENCE [LARGE SCALE GENOMIC DNA]</scope>
    <source>
        <strain evidence="4 5">NBRC 106135</strain>
    </source>
</reference>
<dbReference type="SUPFAM" id="SSF52266">
    <property type="entry name" value="SGNH hydrolase"/>
    <property type="match status" value="1"/>
</dbReference>
<dbReference type="InterPro" id="IPR036514">
    <property type="entry name" value="SGNH_hydro_sf"/>
</dbReference>
<dbReference type="Proteomes" id="UP000321513">
    <property type="component" value="Unassembled WGS sequence"/>
</dbReference>
<organism evidence="4 5">
    <name type="scientific">Segetibacter aerophilus</name>
    <dbReference type="NCBI Taxonomy" id="670293"/>
    <lineage>
        <taxon>Bacteria</taxon>
        <taxon>Pseudomonadati</taxon>
        <taxon>Bacteroidota</taxon>
        <taxon>Chitinophagia</taxon>
        <taxon>Chitinophagales</taxon>
        <taxon>Chitinophagaceae</taxon>
        <taxon>Segetibacter</taxon>
    </lineage>
</organism>
<evidence type="ECO:0000256" key="1">
    <source>
        <dbReference type="ARBA" id="ARBA00008668"/>
    </source>
</evidence>
<dbReference type="Gene3D" id="3.40.50.1110">
    <property type="entry name" value="SGNH hydrolase"/>
    <property type="match status" value="1"/>
</dbReference>
<evidence type="ECO:0000313" key="4">
    <source>
        <dbReference type="EMBL" id="GEO10148.1"/>
    </source>
</evidence>
<comment type="caution">
    <text evidence="4">The sequence shown here is derived from an EMBL/GenBank/DDBJ whole genome shotgun (WGS) entry which is preliminary data.</text>
</comment>
<dbReference type="InterPro" id="IPR037459">
    <property type="entry name" value="RhgT-like"/>
</dbReference>
<protein>
    <submittedName>
        <fullName evidence="4">Rhamnogalacturonan acetylesterase RhgT</fullName>
    </submittedName>
</protein>
<comment type="similarity">
    <text evidence="1">Belongs to the 'GDSL' lipolytic enzyme family.</text>
</comment>
<evidence type="ECO:0000256" key="2">
    <source>
        <dbReference type="ARBA" id="ARBA00022801"/>
    </source>
</evidence>
<dbReference type="PANTHER" id="PTHR43695:SF1">
    <property type="entry name" value="RHAMNOGALACTURONAN ACETYLESTERASE"/>
    <property type="match status" value="1"/>
</dbReference>
<dbReference type="PANTHER" id="PTHR43695">
    <property type="entry name" value="PUTATIVE (AFU_ORTHOLOGUE AFUA_2G17250)-RELATED"/>
    <property type="match status" value="1"/>
</dbReference>
<gene>
    <name evidence="4" type="primary">rhgT</name>
    <name evidence="4" type="ORF">SAE01_26440</name>
</gene>
<dbReference type="GO" id="GO:0016788">
    <property type="term" value="F:hydrolase activity, acting on ester bonds"/>
    <property type="evidence" value="ECO:0007669"/>
    <property type="project" value="UniProtKB-ARBA"/>
</dbReference>